<proteinExistence type="predicted"/>
<dbReference type="Proteomes" id="UP000695562">
    <property type="component" value="Unassembled WGS sequence"/>
</dbReference>
<evidence type="ECO:0000313" key="4">
    <source>
        <dbReference type="Proteomes" id="UP000695562"/>
    </source>
</evidence>
<keyword evidence="4" id="KW-1185">Reference proteome</keyword>
<feature type="transmembrane region" description="Helical" evidence="1">
    <location>
        <begin position="61"/>
        <end position="81"/>
    </location>
</feature>
<keyword evidence="1" id="KW-1133">Transmembrane helix</keyword>
<protein>
    <recommendedName>
        <fullName evidence="5">Transmembrane protein</fullName>
    </recommendedName>
</protein>
<dbReference type="AlphaFoldDB" id="A0A8J4PQW3"/>
<evidence type="ECO:0000256" key="1">
    <source>
        <dbReference type="SAM" id="Phobius"/>
    </source>
</evidence>
<gene>
    <name evidence="3" type="ORF">CYY_008111</name>
</gene>
<organism evidence="3 4">
    <name type="scientific">Polysphondylium violaceum</name>
    <dbReference type="NCBI Taxonomy" id="133409"/>
    <lineage>
        <taxon>Eukaryota</taxon>
        <taxon>Amoebozoa</taxon>
        <taxon>Evosea</taxon>
        <taxon>Eumycetozoa</taxon>
        <taxon>Dictyostelia</taxon>
        <taxon>Dictyosteliales</taxon>
        <taxon>Dictyosteliaceae</taxon>
        <taxon>Polysphondylium</taxon>
    </lineage>
</organism>
<name>A0A8J4PQW3_9MYCE</name>
<keyword evidence="1" id="KW-0812">Transmembrane</keyword>
<evidence type="ECO:0000256" key="2">
    <source>
        <dbReference type="SAM" id="SignalP"/>
    </source>
</evidence>
<dbReference type="EMBL" id="AJWJ01000474">
    <property type="protein sequence ID" value="KAF2070564.1"/>
    <property type="molecule type" value="Genomic_DNA"/>
</dbReference>
<keyword evidence="1" id="KW-0472">Membrane</keyword>
<feature type="chain" id="PRO_5035288683" description="Transmembrane protein" evidence="2">
    <location>
        <begin position="21"/>
        <end position="88"/>
    </location>
</feature>
<keyword evidence="2" id="KW-0732">Signal</keyword>
<sequence length="88" mass="10143">MIHLVVGVVLLVILLNIVLSNEIGIPHDEYLKEQSGVVSMKDQQEAEYKDYNIITWTLCNIFWGVLSTLYILLSSIFGFHVEFKEQDQ</sequence>
<comment type="caution">
    <text evidence="3">The sequence shown here is derived from an EMBL/GenBank/DDBJ whole genome shotgun (WGS) entry which is preliminary data.</text>
</comment>
<feature type="signal peptide" evidence="2">
    <location>
        <begin position="1"/>
        <end position="20"/>
    </location>
</feature>
<evidence type="ECO:0008006" key="5">
    <source>
        <dbReference type="Google" id="ProtNLM"/>
    </source>
</evidence>
<reference evidence="3" key="1">
    <citation type="submission" date="2020-01" db="EMBL/GenBank/DDBJ databases">
        <title>Development of genomics and gene disruption for Polysphondylium violaceum indicates a role for the polyketide synthase stlB in stalk morphogenesis.</title>
        <authorList>
            <person name="Narita B."/>
            <person name="Kawabe Y."/>
            <person name="Kin K."/>
            <person name="Saito T."/>
            <person name="Gibbs R."/>
            <person name="Kuspa A."/>
            <person name="Muzny D."/>
            <person name="Queller D."/>
            <person name="Richards S."/>
            <person name="Strassman J."/>
            <person name="Sucgang R."/>
            <person name="Worley K."/>
            <person name="Schaap P."/>
        </authorList>
    </citation>
    <scope>NUCLEOTIDE SEQUENCE</scope>
    <source>
        <strain evidence="3">QSvi11</strain>
    </source>
</reference>
<accession>A0A8J4PQW3</accession>
<evidence type="ECO:0000313" key="3">
    <source>
        <dbReference type="EMBL" id="KAF2070564.1"/>
    </source>
</evidence>